<keyword evidence="3" id="KW-1185">Reference proteome</keyword>
<dbReference type="EMBL" id="NKCL01000455">
    <property type="protein sequence ID" value="RSL69608.1"/>
    <property type="molecule type" value="Genomic_DNA"/>
</dbReference>
<dbReference type="AlphaFoldDB" id="A0A428QWK2"/>
<feature type="transmembrane region" description="Helical" evidence="1">
    <location>
        <begin position="22"/>
        <end position="43"/>
    </location>
</feature>
<organism evidence="2 3">
    <name type="scientific">Fusarium floridanum</name>
    <dbReference type="NCBI Taxonomy" id="1325733"/>
    <lineage>
        <taxon>Eukaryota</taxon>
        <taxon>Fungi</taxon>
        <taxon>Dikarya</taxon>
        <taxon>Ascomycota</taxon>
        <taxon>Pezizomycotina</taxon>
        <taxon>Sordariomycetes</taxon>
        <taxon>Hypocreomycetidae</taxon>
        <taxon>Hypocreales</taxon>
        <taxon>Nectriaceae</taxon>
        <taxon>Fusarium</taxon>
        <taxon>Fusarium solani species complex</taxon>
    </lineage>
</organism>
<keyword evidence="1" id="KW-1133">Transmembrane helix</keyword>
<keyword evidence="1" id="KW-0472">Membrane</keyword>
<reference evidence="2 3" key="1">
    <citation type="submission" date="2017-06" db="EMBL/GenBank/DDBJ databases">
        <title>Comparative genomic analysis of Ambrosia Fusariam Clade fungi.</title>
        <authorList>
            <person name="Stajich J.E."/>
            <person name="Carrillo J."/>
            <person name="Kijimoto T."/>
            <person name="Eskalen A."/>
            <person name="O'Donnell K."/>
            <person name="Kasson M."/>
        </authorList>
    </citation>
    <scope>NUCLEOTIDE SEQUENCE [LARGE SCALE GENOMIC DNA]</scope>
    <source>
        <strain evidence="2 3">NRRL62606</strain>
    </source>
</reference>
<gene>
    <name evidence="2" type="ORF">CEP51_012310</name>
</gene>
<name>A0A428QWK2_9HYPO</name>
<dbReference type="Proteomes" id="UP000287972">
    <property type="component" value="Unassembled WGS sequence"/>
</dbReference>
<protein>
    <submittedName>
        <fullName evidence="2">Uncharacterized protein</fullName>
    </submittedName>
</protein>
<keyword evidence="1" id="KW-0812">Transmembrane</keyword>
<proteinExistence type="predicted"/>
<evidence type="ECO:0000256" key="1">
    <source>
        <dbReference type="SAM" id="Phobius"/>
    </source>
</evidence>
<comment type="caution">
    <text evidence="2">The sequence shown here is derived from an EMBL/GenBank/DDBJ whole genome shotgun (WGS) entry which is preliminary data.</text>
</comment>
<evidence type="ECO:0000313" key="2">
    <source>
        <dbReference type="EMBL" id="RSL69608.1"/>
    </source>
</evidence>
<accession>A0A428QWK2</accession>
<sequence length="68" mass="7030">MRHINSADYASDGPTGTGWTNAAVIGLATIPVIITIAVVGWVIQVRLANHRKPSTNETGGNSVATSEA</sequence>
<evidence type="ECO:0000313" key="3">
    <source>
        <dbReference type="Proteomes" id="UP000287972"/>
    </source>
</evidence>